<dbReference type="InterPro" id="IPR004564">
    <property type="entry name" value="OM_lipoprot_carrier_LolA-like"/>
</dbReference>
<gene>
    <name evidence="1" type="ORF">MRN14_02355</name>
</gene>
<keyword evidence="1" id="KW-0449">Lipoprotein</keyword>
<accession>A0AAU6V593</accession>
<dbReference type="SUPFAM" id="SSF89392">
    <property type="entry name" value="Prokaryotic lipoproteins and lipoprotein localization factors"/>
    <property type="match status" value="1"/>
</dbReference>
<proteinExistence type="predicted"/>
<dbReference type="EMBL" id="CP095354">
    <property type="protein sequence ID" value="XAG81476.1"/>
    <property type="molecule type" value="Genomic_DNA"/>
</dbReference>
<sequence>MKPSAFGFRLTRQPALLLGLLGLVWFGAACSNMALGEVAPATMALGEVAPATMALGKVAPADNTQTEPVAVLAAEAKGKIRPEAQAFDKLFANLATEQALQQLSTKMALSDSSRGQFEQVRWLRVLKQPLRSSGEFLFQRELGMLWQQQTPFGNLLLLKQGELIQQDSQGKLSVTKANAGPAAVAEMLPRMMQSLLSGDIQALSQGFELYLLNDQAGHWQLGLKAKEQTMAALLPQMVLEGNQDLESLTLLAKNGDISQIFFSELDKSPLNDSERARFFPEVTP</sequence>
<dbReference type="Gene3D" id="2.50.20.10">
    <property type="entry name" value="Lipoprotein localisation LolA/LolB/LppX"/>
    <property type="match status" value="1"/>
</dbReference>
<dbReference type="Pfam" id="PF19574">
    <property type="entry name" value="LolA_3"/>
    <property type="match status" value="1"/>
</dbReference>
<dbReference type="PROSITE" id="PS51257">
    <property type="entry name" value="PROKAR_LIPOPROTEIN"/>
    <property type="match status" value="1"/>
</dbReference>
<organism evidence="1">
    <name type="scientific">bacterium 19NY03SH02</name>
    <dbReference type="NCBI Taxonomy" id="2920631"/>
    <lineage>
        <taxon>Bacteria</taxon>
    </lineage>
</organism>
<reference evidence="1" key="1">
    <citation type="submission" date="2022-03" db="EMBL/GenBank/DDBJ databases">
        <title>Sea Food Isolates.</title>
        <authorList>
            <person name="Li c."/>
        </authorList>
    </citation>
    <scope>NUCLEOTIDE SEQUENCE</scope>
    <source>
        <strain evidence="1">19NY03SH02</strain>
    </source>
</reference>
<dbReference type="AlphaFoldDB" id="A0AAU6V593"/>
<dbReference type="CDD" id="cd16325">
    <property type="entry name" value="LolA"/>
    <property type="match status" value="1"/>
</dbReference>
<protein>
    <submittedName>
        <fullName evidence="1">Outer membrane lipoprotein carrier protein LolA</fullName>
    </submittedName>
</protein>
<dbReference type="InterPro" id="IPR029046">
    <property type="entry name" value="LolA/LolB/LppX"/>
</dbReference>
<name>A0AAU6V593_UNCXX</name>
<evidence type="ECO:0000313" key="1">
    <source>
        <dbReference type="EMBL" id="XAG81476.1"/>
    </source>
</evidence>